<reference evidence="2 3" key="1">
    <citation type="submission" date="2017-11" db="EMBL/GenBank/DDBJ databases">
        <title>Comparative genomics of Botrytis spp.</title>
        <authorList>
            <person name="Valero-Jimenez C.A."/>
            <person name="Tapia P."/>
            <person name="Veloso J."/>
            <person name="Silva-Moreno E."/>
            <person name="Staats M."/>
            <person name="Valdes J.H."/>
            <person name="Van Kan J.A.L."/>
        </authorList>
    </citation>
    <scope>NUCLEOTIDE SEQUENCE [LARGE SCALE GENOMIC DNA]</scope>
    <source>
        <strain evidence="2 3">MUCL2830</strain>
    </source>
</reference>
<evidence type="ECO:0000313" key="3">
    <source>
        <dbReference type="Proteomes" id="UP000297299"/>
    </source>
</evidence>
<accession>A0A4Y8CM00</accession>
<gene>
    <name evidence="2" type="ORF">BOTCAL_0505g00030</name>
</gene>
<proteinExistence type="predicted"/>
<dbReference type="OrthoDB" id="3560217at2759"/>
<dbReference type="AlphaFoldDB" id="A0A4Y8CM00"/>
<sequence length="292" mass="33344">MGIARYIFQYLGLWQWRETWLRTENDRNYLAPDIQNAEWKNGNDLGTTIYYASLFKLKHVERILADEHNTTVDVPLQLGECPPLSVAIHFENASHVHHFIRTREGGYTEYESCRITLELAIEKIERAGALGLAGTNMFQDIMWEVLERRDEVVLKLLLDLGMHPDLPYCDLWYCRTGSTKSPLQQAVYKRWRAGISLLLKRRANVNYLDASDISITSFTCFGPLEILRRGIKDPDIPPGSDDDSSGNDRLIEEQNVSSDGSTDGRVSEGSEIEIDEDIIEVAEIMVDNKCED</sequence>
<dbReference type="Proteomes" id="UP000297299">
    <property type="component" value="Unassembled WGS sequence"/>
</dbReference>
<name>A0A4Y8CM00_9HELO</name>
<organism evidence="2 3">
    <name type="scientific">Botryotinia calthae</name>
    <dbReference type="NCBI Taxonomy" id="38488"/>
    <lineage>
        <taxon>Eukaryota</taxon>
        <taxon>Fungi</taxon>
        <taxon>Dikarya</taxon>
        <taxon>Ascomycota</taxon>
        <taxon>Pezizomycotina</taxon>
        <taxon>Leotiomycetes</taxon>
        <taxon>Helotiales</taxon>
        <taxon>Sclerotiniaceae</taxon>
        <taxon>Botryotinia</taxon>
    </lineage>
</organism>
<evidence type="ECO:0000256" key="1">
    <source>
        <dbReference type="SAM" id="MobiDB-lite"/>
    </source>
</evidence>
<dbReference type="EMBL" id="PHWZ01000504">
    <property type="protein sequence ID" value="TEY37812.1"/>
    <property type="molecule type" value="Genomic_DNA"/>
</dbReference>
<keyword evidence="3" id="KW-1185">Reference proteome</keyword>
<protein>
    <submittedName>
        <fullName evidence="2">Uncharacterized protein</fullName>
    </submittedName>
</protein>
<evidence type="ECO:0000313" key="2">
    <source>
        <dbReference type="EMBL" id="TEY37812.1"/>
    </source>
</evidence>
<dbReference type="InterPro" id="IPR036770">
    <property type="entry name" value="Ankyrin_rpt-contain_sf"/>
</dbReference>
<dbReference type="SUPFAM" id="SSF48403">
    <property type="entry name" value="Ankyrin repeat"/>
    <property type="match status" value="1"/>
</dbReference>
<comment type="caution">
    <text evidence="2">The sequence shown here is derived from an EMBL/GenBank/DDBJ whole genome shotgun (WGS) entry which is preliminary data.</text>
</comment>
<feature type="region of interest" description="Disordered" evidence="1">
    <location>
        <begin position="232"/>
        <end position="274"/>
    </location>
</feature>